<evidence type="ECO:0000256" key="1">
    <source>
        <dbReference type="ARBA" id="ARBA00004245"/>
    </source>
</evidence>
<dbReference type="PANTHER" id="PTHR23169">
    <property type="entry name" value="ENVOPLAKIN"/>
    <property type="match status" value="1"/>
</dbReference>
<keyword evidence="3" id="KW-0479">Metal-binding</keyword>
<evidence type="ECO:0000259" key="8">
    <source>
        <dbReference type="PROSITE" id="PS51460"/>
    </source>
</evidence>
<dbReference type="GO" id="GO:0045104">
    <property type="term" value="P:intermediate filament cytoskeleton organization"/>
    <property type="evidence" value="ECO:0007669"/>
    <property type="project" value="InterPro"/>
</dbReference>
<dbReference type="InterPro" id="IPR003108">
    <property type="entry name" value="GAR_dom"/>
</dbReference>
<evidence type="ECO:0008006" key="11">
    <source>
        <dbReference type="Google" id="ProtNLM"/>
    </source>
</evidence>
<dbReference type="Gene3D" id="3.30.920.20">
    <property type="entry name" value="Gas2-like domain"/>
    <property type="match status" value="1"/>
</dbReference>
<evidence type="ECO:0000259" key="7">
    <source>
        <dbReference type="PROSITE" id="PS50222"/>
    </source>
</evidence>
<dbReference type="Gene3D" id="1.10.238.10">
    <property type="entry name" value="EF-hand"/>
    <property type="match status" value="1"/>
</dbReference>
<feature type="compositionally biased region" description="Low complexity" evidence="6">
    <location>
        <begin position="211"/>
        <end position="231"/>
    </location>
</feature>
<evidence type="ECO:0000256" key="5">
    <source>
        <dbReference type="ARBA" id="ARBA00023212"/>
    </source>
</evidence>
<feature type="domain" description="EF-hand" evidence="7">
    <location>
        <begin position="56"/>
        <end position="91"/>
    </location>
</feature>
<evidence type="ECO:0000313" key="10">
    <source>
        <dbReference type="Proteomes" id="UP000694406"/>
    </source>
</evidence>
<feature type="domain" description="GAR" evidence="8">
    <location>
        <begin position="120"/>
        <end position="205"/>
    </location>
</feature>
<feature type="domain" description="EF-hand" evidence="7">
    <location>
        <begin position="92"/>
        <end position="127"/>
    </location>
</feature>
<keyword evidence="2" id="KW-0963">Cytoplasm</keyword>
<keyword evidence="5" id="KW-0206">Cytoskeleton</keyword>
<comment type="subcellular location">
    <subcellularLocation>
        <location evidence="1">Cytoplasm</location>
        <location evidence="1">Cytoskeleton</location>
    </subcellularLocation>
</comment>
<evidence type="ECO:0000313" key="9">
    <source>
        <dbReference type="Ensembl" id="ENSLLTP00000013818.1"/>
    </source>
</evidence>
<dbReference type="InterPro" id="IPR002048">
    <property type="entry name" value="EF_hand_dom"/>
</dbReference>
<dbReference type="PROSITE" id="PS51460">
    <property type="entry name" value="GAR"/>
    <property type="match status" value="1"/>
</dbReference>
<dbReference type="Proteomes" id="UP000694406">
    <property type="component" value="Unplaced"/>
</dbReference>
<dbReference type="GO" id="GO:0005737">
    <property type="term" value="C:cytoplasm"/>
    <property type="evidence" value="ECO:0007669"/>
    <property type="project" value="TreeGrafter"/>
</dbReference>
<evidence type="ECO:0000256" key="6">
    <source>
        <dbReference type="SAM" id="MobiDB-lite"/>
    </source>
</evidence>
<dbReference type="CDD" id="cd00051">
    <property type="entry name" value="EFh"/>
    <property type="match status" value="1"/>
</dbReference>
<feature type="compositionally biased region" description="Polar residues" evidence="6">
    <location>
        <begin position="291"/>
        <end position="300"/>
    </location>
</feature>
<dbReference type="InterPro" id="IPR036534">
    <property type="entry name" value="GAR_dom_sf"/>
</dbReference>
<dbReference type="GO" id="GO:0008017">
    <property type="term" value="F:microtubule binding"/>
    <property type="evidence" value="ECO:0007669"/>
    <property type="project" value="InterPro"/>
</dbReference>
<reference evidence="9" key="1">
    <citation type="submission" date="2025-08" db="UniProtKB">
        <authorList>
            <consortium name="Ensembl"/>
        </authorList>
    </citation>
    <scope>IDENTIFICATION</scope>
</reference>
<dbReference type="InterPro" id="IPR011992">
    <property type="entry name" value="EF-hand-dom_pair"/>
</dbReference>
<dbReference type="SUPFAM" id="SSF143575">
    <property type="entry name" value="GAS2 domain-like"/>
    <property type="match status" value="1"/>
</dbReference>
<dbReference type="InterPro" id="IPR018247">
    <property type="entry name" value="EF_Hand_1_Ca_BS"/>
</dbReference>
<dbReference type="AlphaFoldDB" id="A0A8C5S6J7"/>
<dbReference type="GO" id="GO:0005882">
    <property type="term" value="C:intermediate filament"/>
    <property type="evidence" value="ECO:0007669"/>
    <property type="project" value="TreeGrafter"/>
</dbReference>
<reference evidence="9" key="2">
    <citation type="submission" date="2025-09" db="UniProtKB">
        <authorList>
            <consortium name="Ensembl"/>
        </authorList>
    </citation>
    <scope>IDENTIFICATION</scope>
</reference>
<evidence type="ECO:0000256" key="4">
    <source>
        <dbReference type="ARBA" id="ARBA00022837"/>
    </source>
</evidence>
<dbReference type="PROSITE" id="PS00018">
    <property type="entry name" value="EF_HAND_1"/>
    <property type="match status" value="1"/>
</dbReference>
<dbReference type="GO" id="GO:0005509">
    <property type="term" value="F:calcium ion binding"/>
    <property type="evidence" value="ECO:0007669"/>
    <property type="project" value="InterPro"/>
</dbReference>
<keyword evidence="10" id="KW-1185">Reference proteome</keyword>
<dbReference type="GeneTree" id="ENSGT00980000198642"/>
<dbReference type="SMART" id="SM00243">
    <property type="entry name" value="GAS2"/>
    <property type="match status" value="1"/>
</dbReference>
<feature type="region of interest" description="Disordered" evidence="6">
    <location>
        <begin position="205"/>
        <end position="231"/>
    </location>
</feature>
<keyword evidence="4" id="KW-0106">Calcium</keyword>
<dbReference type="PROSITE" id="PS50222">
    <property type="entry name" value="EF_HAND_2"/>
    <property type="match status" value="2"/>
</dbReference>
<dbReference type="Pfam" id="PF02187">
    <property type="entry name" value="GAS2"/>
    <property type="match status" value="1"/>
</dbReference>
<organism evidence="9 10">
    <name type="scientific">Laticauda laticaudata</name>
    <name type="common">Blue-ringed sea krait</name>
    <name type="synonym">Blue-lipped sea krait</name>
    <dbReference type="NCBI Taxonomy" id="8630"/>
    <lineage>
        <taxon>Eukaryota</taxon>
        <taxon>Metazoa</taxon>
        <taxon>Chordata</taxon>
        <taxon>Craniata</taxon>
        <taxon>Vertebrata</taxon>
        <taxon>Euteleostomi</taxon>
        <taxon>Lepidosauria</taxon>
        <taxon>Squamata</taxon>
        <taxon>Bifurcata</taxon>
        <taxon>Unidentata</taxon>
        <taxon>Episquamata</taxon>
        <taxon>Toxicofera</taxon>
        <taxon>Serpentes</taxon>
        <taxon>Colubroidea</taxon>
        <taxon>Elapidae</taxon>
        <taxon>Laticaudinae</taxon>
        <taxon>Laticauda</taxon>
    </lineage>
</organism>
<feature type="region of interest" description="Disordered" evidence="6">
    <location>
        <begin position="276"/>
        <end position="320"/>
    </location>
</feature>
<dbReference type="GO" id="GO:0016020">
    <property type="term" value="C:membrane"/>
    <property type="evidence" value="ECO:0007669"/>
    <property type="project" value="TreeGrafter"/>
</dbReference>
<evidence type="ECO:0000256" key="3">
    <source>
        <dbReference type="ARBA" id="ARBA00022723"/>
    </source>
</evidence>
<sequence length="463" mass="49730">MGSCLACGLSSGALVGSWRLAPEAAGVPSLFHPQLEERASFDFAAWRKRYLQWIGHRKSRVLDIFHSIDQGQDGRLTQQEFIGRVLASKFPTSLPEMKAVAKIFDVNRDGFIDYYEFIRTLHPKIWGTPSPGLSFVTQVAECNCVKRFQVEQIGATRYRVSLCPPTFGECQQLRMVRILRSTLMVRVGGGWTALDEFLVKNDPCRGERLGRGQNPRGRPSRRGSQSAPASKMLCPSCSSLCLYSSASAPSSPFPRKVSQSRPVLWDVLSASAKVTPEEKLSPGMSLHPDYWSTSFSSGPREQQRRDLGSSLGAGPPFRGAHLVLPPASGSASRGLRCSSGAPGTDFGMSGLLPWLSTLPLQTAARGNPGPDAAPGAIKTRLPTTPTASVCACVLGAQGRVNRGSQHPHSAALLRETAQGGLPGFSLLCGWLGVVTVSPPPVNSSRRCREGMGCAANRLQATGS</sequence>
<name>A0A8C5S6J7_LATLA</name>
<dbReference type="Ensembl" id="ENSLLTT00000014358.1">
    <property type="protein sequence ID" value="ENSLLTP00000013818.1"/>
    <property type="gene ID" value="ENSLLTG00000010587.1"/>
</dbReference>
<protein>
    <recommendedName>
        <fullName evidence="11">Microtubule actin crosslinking factor 1</fullName>
    </recommendedName>
</protein>
<dbReference type="SUPFAM" id="SSF47473">
    <property type="entry name" value="EF-hand"/>
    <property type="match status" value="1"/>
</dbReference>
<dbReference type="Pfam" id="PF13499">
    <property type="entry name" value="EF-hand_7"/>
    <property type="match status" value="1"/>
</dbReference>
<proteinExistence type="predicted"/>
<dbReference type="InterPro" id="IPR043197">
    <property type="entry name" value="Plakin"/>
</dbReference>
<dbReference type="GO" id="GO:0005198">
    <property type="term" value="F:structural molecule activity"/>
    <property type="evidence" value="ECO:0007669"/>
    <property type="project" value="TreeGrafter"/>
</dbReference>
<dbReference type="PANTHER" id="PTHR23169:SF33">
    <property type="entry name" value="MICROTUBULE-ACTIN CROSS-LINKING FACTOR 1, ISOFORMS 1_2_3_5"/>
    <property type="match status" value="1"/>
</dbReference>
<accession>A0A8C5S6J7</accession>
<dbReference type="SMART" id="SM00054">
    <property type="entry name" value="EFh"/>
    <property type="match status" value="2"/>
</dbReference>
<evidence type="ECO:0000256" key="2">
    <source>
        <dbReference type="ARBA" id="ARBA00022490"/>
    </source>
</evidence>
<dbReference type="GO" id="GO:0042060">
    <property type="term" value="P:wound healing"/>
    <property type="evidence" value="ECO:0007669"/>
    <property type="project" value="TreeGrafter"/>
</dbReference>